<feature type="compositionally biased region" description="Basic and acidic residues" evidence="1">
    <location>
        <begin position="1"/>
        <end position="10"/>
    </location>
</feature>
<keyword evidence="3" id="KW-1185">Reference proteome</keyword>
<gene>
    <name evidence="2" type="ORF">HAX54_052424</name>
</gene>
<evidence type="ECO:0000313" key="3">
    <source>
        <dbReference type="Proteomes" id="UP000823775"/>
    </source>
</evidence>
<comment type="caution">
    <text evidence="2">The sequence shown here is derived from an EMBL/GenBank/DDBJ whole genome shotgun (WGS) entry which is preliminary data.</text>
</comment>
<name>A0ABS8RRW5_DATST</name>
<evidence type="ECO:0000256" key="1">
    <source>
        <dbReference type="SAM" id="MobiDB-lite"/>
    </source>
</evidence>
<organism evidence="2 3">
    <name type="scientific">Datura stramonium</name>
    <name type="common">Jimsonweed</name>
    <name type="synonym">Common thornapple</name>
    <dbReference type="NCBI Taxonomy" id="4076"/>
    <lineage>
        <taxon>Eukaryota</taxon>
        <taxon>Viridiplantae</taxon>
        <taxon>Streptophyta</taxon>
        <taxon>Embryophyta</taxon>
        <taxon>Tracheophyta</taxon>
        <taxon>Spermatophyta</taxon>
        <taxon>Magnoliopsida</taxon>
        <taxon>eudicotyledons</taxon>
        <taxon>Gunneridae</taxon>
        <taxon>Pentapetalae</taxon>
        <taxon>asterids</taxon>
        <taxon>lamiids</taxon>
        <taxon>Solanales</taxon>
        <taxon>Solanaceae</taxon>
        <taxon>Solanoideae</taxon>
        <taxon>Datureae</taxon>
        <taxon>Datura</taxon>
    </lineage>
</organism>
<dbReference type="EMBL" id="JACEIK010000095">
    <property type="protein sequence ID" value="MCD7449462.1"/>
    <property type="molecule type" value="Genomic_DNA"/>
</dbReference>
<evidence type="ECO:0000313" key="2">
    <source>
        <dbReference type="EMBL" id="MCD7449462.1"/>
    </source>
</evidence>
<reference evidence="2 3" key="1">
    <citation type="journal article" date="2021" name="BMC Genomics">
        <title>Datura genome reveals duplications of psychoactive alkaloid biosynthetic genes and high mutation rate following tissue culture.</title>
        <authorList>
            <person name="Rajewski A."/>
            <person name="Carter-House D."/>
            <person name="Stajich J."/>
            <person name="Litt A."/>
        </authorList>
    </citation>
    <scope>NUCLEOTIDE SEQUENCE [LARGE SCALE GENOMIC DNA]</scope>
    <source>
        <strain evidence="2">AR-01</strain>
    </source>
</reference>
<proteinExistence type="predicted"/>
<accession>A0ABS8RRW5</accession>
<dbReference type="Proteomes" id="UP000823775">
    <property type="component" value="Unassembled WGS sequence"/>
</dbReference>
<protein>
    <submittedName>
        <fullName evidence="2">Uncharacterized protein</fullName>
    </submittedName>
</protein>
<sequence>MIVRASDPKTDQANPSTGEPGLPFLPQEDLNFLVKLGVGSDGGRSGDKVRKCHFPRDNKTKHFPLALFYDISSDDCRRCALIFPKPCSRFQRLTFSVPK</sequence>
<feature type="region of interest" description="Disordered" evidence="1">
    <location>
        <begin position="1"/>
        <end position="22"/>
    </location>
</feature>